<dbReference type="Proteomes" id="UP000177626">
    <property type="component" value="Unassembled WGS sequence"/>
</dbReference>
<organism evidence="3 4">
    <name type="scientific">Candidatus Komeilibacteria bacterium RIFOXYC1_FULL_37_11</name>
    <dbReference type="NCBI Taxonomy" id="1798555"/>
    <lineage>
        <taxon>Bacteria</taxon>
        <taxon>Candidatus Komeiliibacteriota</taxon>
    </lineage>
</organism>
<dbReference type="Pfam" id="PF01551">
    <property type="entry name" value="Peptidase_M23"/>
    <property type="match status" value="1"/>
</dbReference>
<dbReference type="InterPro" id="IPR016047">
    <property type="entry name" value="M23ase_b-sheet_dom"/>
</dbReference>
<dbReference type="InterPro" id="IPR050570">
    <property type="entry name" value="Cell_wall_metabolism_enzyme"/>
</dbReference>
<dbReference type="InterPro" id="IPR011055">
    <property type="entry name" value="Dup_hybrid_motif"/>
</dbReference>
<proteinExistence type="predicted"/>
<reference evidence="3 4" key="1">
    <citation type="journal article" date="2016" name="Nat. Commun.">
        <title>Thousands of microbial genomes shed light on interconnected biogeochemical processes in an aquifer system.</title>
        <authorList>
            <person name="Anantharaman K."/>
            <person name="Brown C.T."/>
            <person name="Hug L.A."/>
            <person name="Sharon I."/>
            <person name="Castelle C.J."/>
            <person name="Probst A.J."/>
            <person name="Thomas B.C."/>
            <person name="Singh A."/>
            <person name="Wilkins M.J."/>
            <person name="Karaoz U."/>
            <person name="Brodie E.L."/>
            <person name="Williams K.H."/>
            <person name="Hubbard S.S."/>
            <person name="Banfield J.F."/>
        </authorList>
    </citation>
    <scope>NUCLEOTIDE SEQUENCE [LARGE SCALE GENOMIC DNA]</scope>
</reference>
<sequence length="219" mass="24227">MKNIIILSLAFFLTSACILPSDNSTNILNTNIQLPTENREAEVADIPVTVEDRAVIEPIAEFSERITKKPFGIYITRETSPVQPEKFTGYHTGVDVEYGDKPEEEIKVLAIADGVVVRSGWVSGYGGMLAIRHSIDKEEYVVIYGHLAPNSLPELNQKVSQGDTVGVLGDAYSNETAGERKHLHLAIYTGTDINVRGYVSKQSDLVKWLDPLEFFTQAD</sequence>
<dbReference type="AlphaFoldDB" id="A0A1G2BZC1"/>
<feature type="chain" id="PRO_5009582201" description="M23ase beta-sheet core domain-containing protein" evidence="1">
    <location>
        <begin position="21"/>
        <end position="219"/>
    </location>
</feature>
<evidence type="ECO:0000313" key="4">
    <source>
        <dbReference type="Proteomes" id="UP000177626"/>
    </source>
</evidence>
<dbReference type="PANTHER" id="PTHR21666:SF270">
    <property type="entry name" value="MUREIN HYDROLASE ACTIVATOR ENVC"/>
    <property type="match status" value="1"/>
</dbReference>
<evidence type="ECO:0000259" key="2">
    <source>
        <dbReference type="Pfam" id="PF01551"/>
    </source>
</evidence>
<feature type="domain" description="M23ase beta-sheet core" evidence="2">
    <location>
        <begin position="90"/>
        <end position="190"/>
    </location>
</feature>
<keyword evidence="1" id="KW-0732">Signal</keyword>
<dbReference type="PANTHER" id="PTHR21666">
    <property type="entry name" value="PEPTIDASE-RELATED"/>
    <property type="match status" value="1"/>
</dbReference>
<dbReference type="EMBL" id="MHKQ01000007">
    <property type="protein sequence ID" value="OGY94504.1"/>
    <property type="molecule type" value="Genomic_DNA"/>
</dbReference>
<dbReference type="SUPFAM" id="SSF51261">
    <property type="entry name" value="Duplicated hybrid motif"/>
    <property type="match status" value="1"/>
</dbReference>
<dbReference type="PROSITE" id="PS51257">
    <property type="entry name" value="PROKAR_LIPOPROTEIN"/>
    <property type="match status" value="1"/>
</dbReference>
<evidence type="ECO:0000256" key="1">
    <source>
        <dbReference type="SAM" id="SignalP"/>
    </source>
</evidence>
<feature type="signal peptide" evidence="1">
    <location>
        <begin position="1"/>
        <end position="20"/>
    </location>
</feature>
<gene>
    <name evidence="3" type="ORF">A2406_04330</name>
</gene>
<dbReference type="CDD" id="cd12797">
    <property type="entry name" value="M23_peptidase"/>
    <property type="match status" value="1"/>
</dbReference>
<name>A0A1G2BZC1_9BACT</name>
<dbReference type="GO" id="GO:0004222">
    <property type="term" value="F:metalloendopeptidase activity"/>
    <property type="evidence" value="ECO:0007669"/>
    <property type="project" value="TreeGrafter"/>
</dbReference>
<dbReference type="Gene3D" id="2.70.70.10">
    <property type="entry name" value="Glucose Permease (Domain IIA)"/>
    <property type="match status" value="1"/>
</dbReference>
<comment type="caution">
    <text evidence="3">The sequence shown here is derived from an EMBL/GenBank/DDBJ whole genome shotgun (WGS) entry which is preliminary data.</text>
</comment>
<protein>
    <recommendedName>
        <fullName evidence="2">M23ase beta-sheet core domain-containing protein</fullName>
    </recommendedName>
</protein>
<accession>A0A1G2BZC1</accession>
<evidence type="ECO:0000313" key="3">
    <source>
        <dbReference type="EMBL" id="OGY94504.1"/>
    </source>
</evidence>